<reference evidence="8" key="2">
    <citation type="submission" date="2025-08" db="UniProtKB">
        <authorList>
            <consortium name="Ensembl"/>
        </authorList>
    </citation>
    <scope>IDENTIFICATION</scope>
    <source>
        <strain evidence="8">Glennie</strain>
    </source>
</reference>
<feature type="compositionally biased region" description="Polar residues" evidence="5">
    <location>
        <begin position="31"/>
        <end position="43"/>
    </location>
</feature>
<evidence type="ECO:0000256" key="4">
    <source>
        <dbReference type="PROSITE-ProRule" id="PRU00454"/>
    </source>
</evidence>
<gene>
    <name evidence="8" type="primary">ZCWPW1</name>
</gene>
<sequence length="471" mass="52622">MPRTPSPPETCLPQGAEDASRARSVEPGPPNSASAAGKSNQASADRKKKDTKDGSAAPAKPERKLSRRGRPKKVVQGYTQVSDQEVAYIGQRRSFSHSVAWVQCSFQNCEKWRRLLGNIDPSGLPDNWECSQNSDLKYNRCDIPEEMWTGSESDVVYASYIPGSLVWAKQYGYPWWPGMVDLDPDLGEYFVFHSPLDSLPSKYHVTFLGEVASRAWISVHMLKNFQELSLDQIDLQKTRTKTCSQMLLAALKMAQEAEPLGVQERVSLFGFSIRYSKTEDVSGDAQDPQGEGKQDEHPKAKEDDEPHVMEEEEPEEKEDKEEEKRDLTQPKPAKIPKKEPRSQAEGKKNYKRPLRAEAAATPKATAGKRGRANPQIDLFGVRKAFSISVPRLPRERRGGVSGGRASALSTSAGARRERRGEAPKEPRSPLPGDDVDPEQMMEEVVDPEGELPEEEEDEEEGEEFSLVLLEE</sequence>
<keyword evidence="2 4" id="KW-0863">Zinc-finger</keyword>
<dbReference type="eggNOG" id="ENOG502QSQZ">
    <property type="taxonomic scope" value="Eukaryota"/>
</dbReference>
<dbReference type="SUPFAM" id="SSF63748">
    <property type="entry name" value="Tudor/PWWP/MBT"/>
    <property type="match status" value="1"/>
</dbReference>
<evidence type="ECO:0000259" key="6">
    <source>
        <dbReference type="PROSITE" id="PS50812"/>
    </source>
</evidence>
<dbReference type="CDD" id="cd20145">
    <property type="entry name" value="PWWP_ZCWPW1"/>
    <property type="match status" value="1"/>
</dbReference>
<feature type="compositionally biased region" description="Basic and acidic residues" evidence="5">
    <location>
        <begin position="336"/>
        <end position="348"/>
    </location>
</feature>
<feature type="domain" description="PWWP" evidence="6">
    <location>
        <begin position="162"/>
        <end position="228"/>
    </location>
</feature>
<feature type="region of interest" description="Disordered" evidence="5">
    <location>
        <begin position="279"/>
        <end position="471"/>
    </location>
</feature>
<evidence type="ECO:0000256" key="1">
    <source>
        <dbReference type="ARBA" id="ARBA00022723"/>
    </source>
</evidence>
<evidence type="ECO:0000259" key="7">
    <source>
        <dbReference type="PROSITE" id="PS51050"/>
    </source>
</evidence>
<dbReference type="PROSITE" id="PS50812">
    <property type="entry name" value="PWWP"/>
    <property type="match status" value="1"/>
</dbReference>
<dbReference type="FunCoup" id="K7EI05">
    <property type="interactions" value="579"/>
</dbReference>
<dbReference type="SMART" id="SM00293">
    <property type="entry name" value="PWWP"/>
    <property type="match status" value="1"/>
</dbReference>
<evidence type="ECO:0000256" key="3">
    <source>
        <dbReference type="ARBA" id="ARBA00022833"/>
    </source>
</evidence>
<dbReference type="HOGENOM" id="CLU_1274857_0_0_1"/>
<dbReference type="InterPro" id="IPR042778">
    <property type="entry name" value="ZCWPW1/ZCWPW2"/>
</dbReference>
<accession>K7EI05</accession>
<feature type="compositionally biased region" description="Basic and acidic residues" evidence="5">
    <location>
        <begin position="414"/>
        <end position="427"/>
    </location>
</feature>
<dbReference type="InterPro" id="IPR000313">
    <property type="entry name" value="PWWP_dom"/>
</dbReference>
<feature type="compositionally biased region" description="Pro residues" evidence="5">
    <location>
        <begin position="1"/>
        <end position="10"/>
    </location>
</feature>
<dbReference type="GO" id="GO:0005634">
    <property type="term" value="C:nucleus"/>
    <property type="evidence" value="ECO:0000318"/>
    <property type="project" value="GO_Central"/>
</dbReference>
<organism evidence="8 9">
    <name type="scientific">Ornithorhynchus anatinus</name>
    <name type="common">Duckbill platypus</name>
    <dbReference type="NCBI Taxonomy" id="9258"/>
    <lineage>
        <taxon>Eukaryota</taxon>
        <taxon>Metazoa</taxon>
        <taxon>Chordata</taxon>
        <taxon>Craniata</taxon>
        <taxon>Vertebrata</taxon>
        <taxon>Euteleostomi</taxon>
        <taxon>Mammalia</taxon>
        <taxon>Monotremata</taxon>
        <taxon>Ornithorhynchidae</taxon>
        <taxon>Ornithorhynchus</taxon>
    </lineage>
</organism>
<evidence type="ECO:0000256" key="2">
    <source>
        <dbReference type="ARBA" id="ARBA00022771"/>
    </source>
</evidence>
<dbReference type="Gene3D" id="3.30.40.100">
    <property type="match status" value="1"/>
</dbReference>
<dbReference type="GeneTree" id="ENSGT00560000077278"/>
<reference evidence="8 9" key="1">
    <citation type="journal article" date="2008" name="Nature">
        <title>Genome analysis of the platypus reveals unique signatures of evolution.</title>
        <authorList>
            <person name="Warren W.C."/>
            <person name="Hillier L.W."/>
            <person name="Marshall Graves J.A."/>
            <person name="Birney E."/>
            <person name="Ponting C.P."/>
            <person name="Grutzner F."/>
            <person name="Belov K."/>
            <person name="Miller W."/>
            <person name="Clarke L."/>
            <person name="Chinwalla A.T."/>
            <person name="Yang S.P."/>
            <person name="Heger A."/>
            <person name="Locke D.P."/>
            <person name="Miethke P."/>
            <person name="Waters P.D."/>
            <person name="Veyrunes F."/>
            <person name="Fulton L."/>
            <person name="Fulton B."/>
            <person name="Graves T."/>
            <person name="Wallis J."/>
            <person name="Puente X.S."/>
            <person name="Lopez-Otin C."/>
            <person name="Ordonez G.R."/>
            <person name="Eichler E.E."/>
            <person name="Chen L."/>
            <person name="Cheng Z."/>
            <person name="Deakin J.E."/>
            <person name="Alsop A."/>
            <person name="Thompson K."/>
            <person name="Kirby P."/>
            <person name="Papenfuss A.T."/>
            <person name="Wakefield M.J."/>
            <person name="Olender T."/>
            <person name="Lancet D."/>
            <person name="Huttley G.A."/>
            <person name="Smit A.F."/>
            <person name="Pask A."/>
            <person name="Temple-Smith P."/>
            <person name="Batzer M.A."/>
            <person name="Walker J.A."/>
            <person name="Konkel M.K."/>
            <person name="Harris R.S."/>
            <person name="Whittington C.M."/>
            <person name="Wong E.S."/>
            <person name="Gemmell N.J."/>
            <person name="Buschiazzo E."/>
            <person name="Vargas Jentzsch I.M."/>
            <person name="Merkel A."/>
            <person name="Schmitz J."/>
            <person name="Zemann A."/>
            <person name="Churakov G."/>
            <person name="Kriegs J.O."/>
            <person name="Brosius J."/>
            <person name="Murchison E.P."/>
            <person name="Sachidanandam R."/>
            <person name="Smith C."/>
            <person name="Hannon G.J."/>
            <person name="Tsend-Ayush E."/>
            <person name="McMillan D."/>
            <person name="Attenborough R."/>
            <person name="Rens W."/>
            <person name="Ferguson-Smith M."/>
            <person name="Lefevre C.M."/>
            <person name="Sharp J.A."/>
            <person name="Nicholas K.R."/>
            <person name="Ray D.A."/>
            <person name="Kube M."/>
            <person name="Reinhardt R."/>
            <person name="Pringle T.H."/>
            <person name="Taylor J."/>
            <person name="Jones R.C."/>
            <person name="Nixon B."/>
            <person name="Dacheux J.L."/>
            <person name="Niwa H."/>
            <person name="Sekita Y."/>
            <person name="Huang X."/>
            <person name="Stark A."/>
            <person name="Kheradpour P."/>
            <person name="Kellis M."/>
            <person name="Flicek P."/>
            <person name="Chen Y."/>
            <person name="Webber C."/>
            <person name="Hardison R."/>
            <person name="Nelson J."/>
            <person name="Hallsworth-Pepin K."/>
            <person name="Delehaunty K."/>
            <person name="Markovic C."/>
            <person name="Minx P."/>
            <person name="Feng Y."/>
            <person name="Kremitzki C."/>
            <person name="Mitreva M."/>
            <person name="Glasscock J."/>
            <person name="Wylie T."/>
            <person name="Wohldmann P."/>
            <person name="Thiru P."/>
            <person name="Nhan M.N."/>
            <person name="Pohl C.S."/>
            <person name="Smith S.M."/>
            <person name="Hou S."/>
            <person name="Nefedov M."/>
            <person name="de Jong P.J."/>
            <person name="Renfree M.B."/>
            <person name="Mardis E.R."/>
            <person name="Wilson R.K."/>
        </authorList>
    </citation>
    <scope>NUCLEOTIDE SEQUENCE [LARGE SCALE GENOMIC DNA]</scope>
    <source>
        <strain evidence="8 9">Glennie</strain>
    </source>
</reference>
<dbReference type="InterPro" id="IPR011124">
    <property type="entry name" value="Znf_CW"/>
</dbReference>
<feature type="compositionally biased region" description="Basic and acidic residues" evidence="5">
    <location>
        <begin position="290"/>
        <end position="309"/>
    </location>
</feature>
<name>K7EI05_ORNAN</name>
<dbReference type="PANTHER" id="PTHR15999">
    <property type="entry name" value="ZINC FINGER CW-TYPE PWWP DOMAIN PROTEIN 1"/>
    <property type="match status" value="1"/>
</dbReference>
<evidence type="ECO:0008006" key="10">
    <source>
        <dbReference type="Google" id="ProtNLM"/>
    </source>
</evidence>
<evidence type="ECO:0000313" key="8">
    <source>
        <dbReference type="Ensembl" id="ENSOANP00000033162.2"/>
    </source>
</evidence>
<dbReference type="Ensembl" id="ENSOANT00000042408.2">
    <property type="protein sequence ID" value="ENSOANP00000033162.2"/>
    <property type="gene ID" value="ENSOANG00000030990.2"/>
</dbReference>
<keyword evidence="9" id="KW-1185">Reference proteome</keyword>
<dbReference type="GO" id="GO:0008270">
    <property type="term" value="F:zinc ion binding"/>
    <property type="evidence" value="ECO:0007669"/>
    <property type="project" value="UniProtKB-KW"/>
</dbReference>
<dbReference type="Pfam" id="PF00855">
    <property type="entry name" value="PWWP"/>
    <property type="match status" value="1"/>
</dbReference>
<feature type="region of interest" description="Disordered" evidence="5">
    <location>
        <begin position="1"/>
        <end position="77"/>
    </location>
</feature>
<dbReference type="InParanoid" id="K7EI05"/>
<keyword evidence="1" id="KW-0479">Metal-binding</keyword>
<dbReference type="PANTHER" id="PTHR15999:SF2">
    <property type="entry name" value="ZINC FINGER CW-TYPE PWWP DOMAIN PROTEIN 1"/>
    <property type="match status" value="1"/>
</dbReference>
<dbReference type="AlphaFoldDB" id="K7EI05"/>
<dbReference type="PROSITE" id="PS51050">
    <property type="entry name" value="ZF_CW"/>
    <property type="match status" value="1"/>
</dbReference>
<dbReference type="OMA" id="AWISVHM"/>
<reference evidence="8" key="3">
    <citation type="submission" date="2025-09" db="UniProtKB">
        <authorList>
            <consortium name="Ensembl"/>
        </authorList>
    </citation>
    <scope>IDENTIFICATION</scope>
    <source>
        <strain evidence="8">Glennie</strain>
    </source>
</reference>
<dbReference type="Proteomes" id="UP000002279">
    <property type="component" value="Chromosome X5"/>
</dbReference>
<feature type="domain" description="CW-type" evidence="7">
    <location>
        <begin position="95"/>
        <end position="149"/>
    </location>
</feature>
<protein>
    <recommendedName>
        <fullName evidence="10">Zinc finger CW-type and PWWP domain containing 1</fullName>
    </recommendedName>
</protein>
<feature type="compositionally biased region" description="Acidic residues" evidence="5">
    <location>
        <begin position="433"/>
        <end position="471"/>
    </location>
</feature>
<proteinExistence type="predicted"/>
<evidence type="ECO:0000256" key="5">
    <source>
        <dbReference type="SAM" id="MobiDB-lite"/>
    </source>
</evidence>
<evidence type="ECO:0000313" key="9">
    <source>
        <dbReference type="Proteomes" id="UP000002279"/>
    </source>
</evidence>
<feature type="compositionally biased region" description="Basic and acidic residues" evidence="5">
    <location>
        <begin position="44"/>
        <end position="53"/>
    </location>
</feature>
<dbReference type="Pfam" id="PF07496">
    <property type="entry name" value="zf-CW"/>
    <property type="match status" value="1"/>
</dbReference>
<dbReference type="Gene3D" id="2.30.30.140">
    <property type="match status" value="1"/>
</dbReference>
<feature type="compositionally biased region" description="Acidic residues" evidence="5">
    <location>
        <begin position="310"/>
        <end position="321"/>
    </location>
</feature>
<feature type="compositionally biased region" description="Low complexity" evidence="5">
    <location>
        <begin position="356"/>
        <end position="365"/>
    </location>
</feature>
<keyword evidence="3" id="KW-0862">Zinc</keyword>
<dbReference type="Bgee" id="ENSOANG00000030990">
    <property type="expression patterns" value="Expressed in testis and 6 other cell types or tissues"/>
</dbReference>